<organism evidence="1">
    <name type="scientific">uncultured Solirubrobacterales bacterium</name>
    <dbReference type="NCBI Taxonomy" id="768556"/>
    <lineage>
        <taxon>Bacteria</taxon>
        <taxon>Bacillati</taxon>
        <taxon>Actinomycetota</taxon>
        <taxon>Thermoleophilia</taxon>
        <taxon>Solirubrobacterales</taxon>
        <taxon>environmental samples</taxon>
    </lineage>
</organism>
<reference evidence="1" key="1">
    <citation type="submission" date="2020-02" db="EMBL/GenBank/DDBJ databases">
        <authorList>
            <person name="Meier V. D."/>
        </authorList>
    </citation>
    <scope>NUCLEOTIDE SEQUENCE</scope>
    <source>
        <strain evidence="1">AVDCRST_MAG45</strain>
    </source>
</reference>
<proteinExistence type="predicted"/>
<gene>
    <name evidence="1" type="ORF">AVDCRST_MAG45-2204</name>
</gene>
<dbReference type="EMBL" id="CADCVU010000187">
    <property type="protein sequence ID" value="CAA9515944.1"/>
    <property type="molecule type" value="Genomic_DNA"/>
</dbReference>
<accession>A0A6J4T7B5</accession>
<name>A0A6J4T7B5_9ACTN</name>
<protein>
    <submittedName>
        <fullName evidence="1">Uncharacterized protein</fullName>
    </submittedName>
</protein>
<sequence>MRLAAARGRRRLLAPREPYLQQSDRATRCPIPICASACSARGAPAASVRWS</sequence>
<dbReference type="AlphaFoldDB" id="A0A6J4T7B5"/>
<evidence type="ECO:0000313" key="1">
    <source>
        <dbReference type="EMBL" id="CAA9515944.1"/>
    </source>
</evidence>